<sequence>MADFTWLVRDGACNTQFRLGNFRPTFPKSKFLELNKSVSTGFCLRYRSVQRRISGPVLRDRKTSRGGSQNGAAIFPEPAFGVNIRVLAARRSSPSRYPRLRKATA</sequence>
<dbReference type="Proteomes" id="UP000386466">
    <property type="component" value="Unassembled WGS sequence"/>
</dbReference>
<evidence type="ECO:0000313" key="2">
    <source>
        <dbReference type="Proteomes" id="UP000386466"/>
    </source>
</evidence>
<protein>
    <submittedName>
        <fullName evidence="1">Uncharacterized protein</fullName>
    </submittedName>
</protein>
<accession>A0A485NWP1</accession>
<reference evidence="1 2" key="1">
    <citation type="submission" date="2019-01" db="EMBL/GenBank/DDBJ databases">
        <authorList>
            <person name="Alioto T."/>
            <person name="Alioto T."/>
        </authorList>
    </citation>
    <scope>NUCLEOTIDE SEQUENCE [LARGE SCALE GENOMIC DNA]</scope>
</reference>
<name>A0A485NWP1_LYNPA</name>
<gene>
    <name evidence="1" type="ORF">LYPA_23C000734</name>
</gene>
<organism evidence="1 2">
    <name type="scientific">Lynx pardinus</name>
    <name type="common">Iberian lynx</name>
    <name type="synonym">Felis pardina</name>
    <dbReference type="NCBI Taxonomy" id="191816"/>
    <lineage>
        <taxon>Eukaryota</taxon>
        <taxon>Metazoa</taxon>
        <taxon>Chordata</taxon>
        <taxon>Craniata</taxon>
        <taxon>Vertebrata</taxon>
        <taxon>Euteleostomi</taxon>
        <taxon>Mammalia</taxon>
        <taxon>Eutheria</taxon>
        <taxon>Laurasiatheria</taxon>
        <taxon>Carnivora</taxon>
        <taxon>Feliformia</taxon>
        <taxon>Felidae</taxon>
        <taxon>Felinae</taxon>
        <taxon>Lynx</taxon>
    </lineage>
</organism>
<dbReference type="AlphaFoldDB" id="A0A485NWP1"/>
<proteinExistence type="predicted"/>
<evidence type="ECO:0000313" key="1">
    <source>
        <dbReference type="EMBL" id="VFV36534.1"/>
    </source>
</evidence>
<dbReference type="EMBL" id="CAAGRJ010022883">
    <property type="protein sequence ID" value="VFV36534.1"/>
    <property type="molecule type" value="Genomic_DNA"/>
</dbReference>
<keyword evidence="2" id="KW-1185">Reference proteome</keyword>